<keyword evidence="9" id="KW-0492">Microsome</keyword>
<dbReference type="SUPFAM" id="SSF48264">
    <property type="entry name" value="Cytochrome P450"/>
    <property type="match status" value="1"/>
</dbReference>
<feature type="binding site" description="axial binding residue" evidence="14">
    <location>
        <position position="583"/>
    </location>
    <ligand>
        <name>heme</name>
        <dbReference type="ChEBI" id="CHEBI:30413"/>
    </ligand>
    <ligandPart>
        <name>Fe</name>
        <dbReference type="ChEBI" id="CHEBI:18248"/>
    </ligandPart>
</feature>
<dbReference type="GO" id="GO:0005506">
    <property type="term" value="F:iron ion binding"/>
    <property type="evidence" value="ECO:0007669"/>
    <property type="project" value="InterPro"/>
</dbReference>
<evidence type="ECO:0000256" key="10">
    <source>
        <dbReference type="ARBA" id="ARBA00023002"/>
    </source>
</evidence>
<dbReference type="PANTHER" id="PTHR24303:SF31">
    <property type="entry name" value="CYTOCHROME P450 307A1-RELATED"/>
    <property type="match status" value="1"/>
</dbReference>
<evidence type="ECO:0000256" key="4">
    <source>
        <dbReference type="ARBA" id="ARBA00004406"/>
    </source>
</evidence>
<evidence type="ECO:0000256" key="14">
    <source>
        <dbReference type="PIRSR" id="PIRSR602401-1"/>
    </source>
</evidence>
<dbReference type="PRINTS" id="PR00463">
    <property type="entry name" value="EP450I"/>
</dbReference>
<protein>
    <submittedName>
        <fullName evidence="17">Farnesoate epoxidase</fullName>
    </submittedName>
</protein>
<evidence type="ECO:0000313" key="18">
    <source>
        <dbReference type="Proteomes" id="UP000198287"/>
    </source>
</evidence>
<keyword evidence="18" id="KW-1185">Reference proteome</keyword>
<dbReference type="STRING" id="158441.A0A226EAM3"/>
<dbReference type="InterPro" id="IPR002401">
    <property type="entry name" value="Cyt_P450_E_grp-I"/>
</dbReference>
<dbReference type="PANTHER" id="PTHR24303">
    <property type="entry name" value="HEME-BINDING MONOOXYGENASE FAMILY"/>
    <property type="match status" value="1"/>
</dbReference>
<dbReference type="AlphaFoldDB" id="A0A226EAM3"/>
<keyword evidence="7 14" id="KW-0479">Metal-binding</keyword>
<dbReference type="OMA" id="HAFDFSI"/>
<evidence type="ECO:0000256" key="7">
    <source>
        <dbReference type="ARBA" id="ARBA00022723"/>
    </source>
</evidence>
<evidence type="ECO:0000256" key="11">
    <source>
        <dbReference type="ARBA" id="ARBA00023004"/>
    </source>
</evidence>
<dbReference type="GO" id="GO:0005789">
    <property type="term" value="C:endoplasmic reticulum membrane"/>
    <property type="evidence" value="ECO:0007669"/>
    <property type="project" value="UniProtKB-SubCell"/>
</dbReference>
<dbReference type="EMBL" id="LNIX01000005">
    <property type="protein sequence ID" value="OXA54137.1"/>
    <property type="molecule type" value="Genomic_DNA"/>
</dbReference>
<feature type="compositionally biased region" description="Polar residues" evidence="16">
    <location>
        <begin position="115"/>
        <end position="128"/>
    </location>
</feature>
<keyword evidence="8" id="KW-0256">Endoplasmic reticulum</keyword>
<evidence type="ECO:0000256" key="6">
    <source>
        <dbReference type="ARBA" id="ARBA00022617"/>
    </source>
</evidence>
<comment type="function">
    <text evidence="2">May be involved in the metabolism of insect hormones and in the breakdown of synthetic insecticides.</text>
</comment>
<comment type="cofactor">
    <cofactor evidence="1 14">
        <name>heme</name>
        <dbReference type="ChEBI" id="CHEBI:30413"/>
    </cofactor>
</comment>
<evidence type="ECO:0000256" key="13">
    <source>
        <dbReference type="ARBA" id="ARBA00023136"/>
    </source>
</evidence>
<evidence type="ECO:0000256" key="8">
    <source>
        <dbReference type="ARBA" id="ARBA00022824"/>
    </source>
</evidence>
<evidence type="ECO:0000256" key="5">
    <source>
        <dbReference type="ARBA" id="ARBA00010617"/>
    </source>
</evidence>
<accession>A0A226EAM3</accession>
<keyword evidence="12 15" id="KW-0503">Monooxygenase</keyword>
<dbReference type="GO" id="GO:0016705">
    <property type="term" value="F:oxidoreductase activity, acting on paired donors, with incorporation or reduction of molecular oxygen"/>
    <property type="evidence" value="ECO:0007669"/>
    <property type="project" value="InterPro"/>
</dbReference>
<comment type="caution">
    <text evidence="17">The sequence shown here is derived from an EMBL/GenBank/DDBJ whole genome shotgun (WGS) entry which is preliminary data.</text>
</comment>
<comment type="subcellular location">
    <subcellularLocation>
        <location evidence="4">Endoplasmic reticulum membrane</location>
        <topology evidence="4">Peripheral membrane protein</topology>
    </subcellularLocation>
    <subcellularLocation>
        <location evidence="3">Microsome membrane</location>
        <topology evidence="3">Peripheral membrane protein</topology>
    </subcellularLocation>
</comment>
<dbReference type="InterPro" id="IPR017972">
    <property type="entry name" value="Cyt_P450_CS"/>
</dbReference>
<gene>
    <name evidence="17" type="ORF">Fcan01_10641</name>
</gene>
<evidence type="ECO:0000256" key="3">
    <source>
        <dbReference type="ARBA" id="ARBA00004174"/>
    </source>
</evidence>
<dbReference type="Proteomes" id="UP000198287">
    <property type="component" value="Unassembled WGS sequence"/>
</dbReference>
<evidence type="ECO:0000256" key="9">
    <source>
        <dbReference type="ARBA" id="ARBA00022848"/>
    </source>
</evidence>
<evidence type="ECO:0000256" key="2">
    <source>
        <dbReference type="ARBA" id="ARBA00003690"/>
    </source>
</evidence>
<evidence type="ECO:0000256" key="1">
    <source>
        <dbReference type="ARBA" id="ARBA00001971"/>
    </source>
</evidence>
<dbReference type="Pfam" id="PF00067">
    <property type="entry name" value="p450"/>
    <property type="match status" value="1"/>
</dbReference>
<organism evidence="17 18">
    <name type="scientific">Folsomia candida</name>
    <name type="common">Springtail</name>
    <dbReference type="NCBI Taxonomy" id="158441"/>
    <lineage>
        <taxon>Eukaryota</taxon>
        <taxon>Metazoa</taxon>
        <taxon>Ecdysozoa</taxon>
        <taxon>Arthropoda</taxon>
        <taxon>Hexapoda</taxon>
        <taxon>Collembola</taxon>
        <taxon>Entomobryomorpha</taxon>
        <taxon>Isotomoidea</taxon>
        <taxon>Isotomidae</taxon>
        <taxon>Proisotominae</taxon>
        <taxon>Folsomia</taxon>
    </lineage>
</organism>
<name>A0A226EAM3_FOLCA</name>
<dbReference type="GO" id="GO:0004497">
    <property type="term" value="F:monooxygenase activity"/>
    <property type="evidence" value="ECO:0007669"/>
    <property type="project" value="UniProtKB-KW"/>
</dbReference>
<dbReference type="OrthoDB" id="6424590at2759"/>
<dbReference type="Gene3D" id="1.10.630.10">
    <property type="entry name" value="Cytochrome P450"/>
    <property type="match status" value="1"/>
</dbReference>
<keyword evidence="6 14" id="KW-0349">Heme</keyword>
<dbReference type="InterPro" id="IPR036396">
    <property type="entry name" value="Cyt_P450_sf"/>
</dbReference>
<proteinExistence type="inferred from homology"/>
<dbReference type="FunFam" id="1.10.630.10:FF:000238">
    <property type="entry name" value="Cytochrome P450 2A6"/>
    <property type="match status" value="1"/>
</dbReference>
<keyword evidence="10 15" id="KW-0560">Oxidoreductase</keyword>
<comment type="similarity">
    <text evidence="5 15">Belongs to the cytochrome P450 family.</text>
</comment>
<keyword evidence="11 14" id="KW-0408">Iron</keyword>
<sequence>MNLYKKKDSVFKILLFAGLSLYLVGDNFVESQTSEAPSSISDMLQSLQNQFDQFSKNRSRNAILLADLTKQVTNLNNQVTSLRGQSTQTQKNVQSLQNQVGNNSVRISALEDNSRATTSTPDSTGQNNLDDRVTTLEGKMDQVLEKLNATMQRGNGSWSNNWKKGWGHKAATCTYPRPWPIIGNLLDVATVSSDMTKAFGELAKRFGEIYSLQMGTKRTVVITSKEAMRTILLHEASLGRDRRGIFGDRLMNKNLGIVSSDGEIWEKTRNWTFKKLKQFGFGQSSQMQEFVENACMPLFRHIDDRIDSAINVSLLFNPSIMTILWEIIVGPASPKDTEVIKRLTETSQAFLQSSVVGTGLINAYPFLRKIFPKILGYNVQMDFFNSCNNIAKKLFAQMEDKFEKDFTKSEENLLEAFVQNCKSRKDDEVFNCENFQIIFQDLLLAGSDATSSFLESIVLYLVTYPKVQDKIYQEIVQFSNDSNFVPFEDRNRMIYTKAFLLEMYRNAMPQQNSFPRRATGDIEYKNMEIKKDTIIMVDLRLYYGDEKMYRNPETFCPERFINEKGELCNSENIISFGMGKRICPGENFANIVIFVILTSLLKRYKLSIPRGQGPPRMDKKPGLSVKPYPFQVQFSRREEIHYSGNRNT</sequence>
<dbReference type="PROSITE" id="PS00086">
    <property type="entry name" value="CYTOCHROME_P450"/>
    <property type="match status" value="1"/>
</dbReference>
<evidence type="ECO:0000256" key="12">
    <source>
        <dbReference type="ARBA" id="ARBA00023033"/>
    </source>
</evidence>
<feature type="region of interest" description="Disordered" evidence="16">
    <location>
        <begin position="111"/>
        <end position="130"/>
    </location>
</feature>
<keyword evidence="13" id="KW-0472">Membrane</keyword>
<evidence type="ECO:0000256" key="15">
    <source>
        <dbReference type="RuleBase" id="RU000461"/>
    </source>
</evidence>
<evidence type="ECO:0000313" key="17">
    <source>
        <dbReference type="EMBL" id="OXA54137.1"/>
    </source>
</evidence>
<dbReference type="Gene3D" id="1.20.5.340">
    <property type="match status" value="1"/>
</dbReference>
<evidence type="ECO:0000256" key="16">
    <source>
        <dbReference type="SAM" id="MobiDB-lite"/>
    </source>
</evidence>
<reference evidence="17 18" key="1">
    <citation type="submission" date="2015-12" db="EMBL/GenBank/DDBJ databases">
        <title>The genome of Folsomia candida.</title>
        <authorList>
            <person name="Faddeeva A."/>
            <person name="Derks M.F."/>
            <person name="Anvar Y."/>
            <person name="Smit S."/>
            <person name="Van Straalen N."/>
            <person name="Roelofs D."/>
        </authorList>
    </citation>
    <scope>NUCLEOTIDE SEQUENCE [LARGE SCALE GENOMIC DNA]</scope>
    <source>
        <strain evidence="17 18">VU population</strain>
        <tissue evidence="17">Whole body</tissue>
    </source>
</reference>
<dbReference type="GO" id="GO:0020037">
    <property type="term" value="F:heme binding"/>
    <property type="evidence" value="ECO:0007669"/>
    <property type="project" value="InterPro"/>
</dbReference>
<dbReference type="InterPro" id="IPR001128">
    <property type="entry name" value="Cyt_P450"/>
</dbReference>